<keyword evidence="17" id="KW-0175">Coiled coil</keyword>
<keyword evidence="8 16" id="KW-0227">DNA damage</keyword>
<dbReference type="GO" id="GO:0006261">
    <property type="term" value="P:DNA-templated DNA replication"/>
    <property type="evidence" value="ECO:0007669"/>
    <property type="project" value="UniProtKB-UniRule"/>
</dbReference>
<dbReference type="InterPro" id="IPR008918">
    <property type="entry name" value="HhH2"/>
</dbReference>
<evidence type="ECO:0000256" key="11">
    <source>
        <dbReference type="ARBA" id="ARBA00022932"/>
    </source>
</evidence>
<dbReference type="FunFam" id="3.40.50.1010:FF:000001">
    <property type="entry name" value="DNA polymerase I"/>
    <property type="match status" value="1"/>
</dbReference>
<keyword evidence="10" id="KW-0269">Exonuclease</keyword>
<dbReference type="CDD" id="cd09859">
    <property type="entry name" value="PIN_53EXO"/>
    <property type="match status" value="1"/>
</dbReference>
<feature type="domain" description="DNA-directed DNA polymerase family A palm" evidence="20">
    <location>
        <begin position="638"/>
        <end position="844"/>
    </location>
</feature>
<evidence type="ECO:0000256" key="13">
    <source>
        <dbReference type="ARBA" id="ARBA00023204"/>
    </source>
</evidence>
<dbReference type="InterPro" id="IPR020046">
    <property type="entry name" value="5-3_exonucl_a-hlix_arch_N"/>
</dbReference>
<protein>
    <recommendedName>
        <fullName evidence="3 15">DNA polymerase I</fullName>
        <ecNumber evidence="2 15">2.7.7.7</ecNumber>
    </recommendedName>
</protein>
<dbReference type="Pfam" id="PF22619">
    <property type="entry name" value="DNA_polI_exo1"/>
    <property type="match status" value="1"/>
</dbReference>
<keyword evidence="5 16" id="KW-0548">Nucleotidyltransferase</keyword>
<evidence type="ECO:0000256" key="14">
    <source>
        <dbReference type="ARBA" id="ARBA00049244"/>
    </source>
</evidence>
<dbReference type="Gene3D" id="3.30.420.10">
    <property type="entry name" value="Ribonuclease H-like superfamily/Ribonuclease H"/>
    <property type="match status" value="1"/>
</dbReference>
<dbReference type="FunFam" id="1.20.1060.10:FF:000001">
    <property type="entry name" value="DNA polymerase I"/>
    <property type="match status" value="1"/>
</dbReference>
<dbReference type="EMBL" id="DTMF01000312">
    <property type="protein sequence ID" value="HGF35262.1"/>
    <property type="molecule type" value="Genomic_DNA"/>
</dbReference>
<dbReference type="NCBIfam" id="NF004397">
    <property type="entry name" value="PRK05755.1"/>
    <property type="match status" value="1"/>
</dbReference>
<evidence type="ECO:0000256" key="17">
    <source>
        <dbReference type="SAM" id="Coils"/>
    </source>
</evidence>
<dbReference type="PANTHER" id="PTHR10133:SF27">
    <property type="entry name" value="DNA POLYMERASE NU"/>
    <property type="match status" value="1"/>
</dbReference>
<dbReference type="InterPro" id="IPR036279">
    <property type="entry name" value="5-3_exonuclease_C_sf"/>
</dbReference>
<dbReference type="Gene3D" id="1.10.150.20">
    <property type="entry name" value="5' to 3' exonuclease, C-terminal subdomain"/>
    <property type="match status" value="2"/>
</dbReference>
<dbReference type="InterPro" id="IPR036397">
    <property type="entry name" value="RNaseH_sf"/>
</dbReference>
<evidence type="ECO:0000256" key="2">
    <source>
        <dbReference type="ARBA" id="ARBA00012417"/>
    </source>
</evidence>
<keyword evidence="9" id="KW-0378">Hydrolase</keyword>
<evidence type="ECO:0000256" key="8">
    <source>
        <dbReference type="ARBA" id="ARBA00022763"/>
    </source>
</evidence>
<dbReference type="InterPro" id="IPR018320">
    <property type="entry name" value="DNA_polymerase_1"/>
</dbReference>
<evidence type="ECO:0000256" key="12">
    <source>
        <dbReference type="ARBA" id="ARBA00023125"/>
    </source>
</evidence>
<name>A0A7C3V4S8_9BACT</name>
<dbReference type="Pfam" id="PF00476">
    <property type="entry name" value="DNA_pol_A"/>
    <property type="match status" value="1"/>
</dbReference>
<evidence type="ECO:0000256" key="6">
    <source>
        <dbReference type="ARBA" id="ARBA00022705"/>
    </source>
</evidence>
<dbReference type="InterPro" id="IPR002562">
    <property type="entry name" value="3'-5'_exonuclease_dom"/>
</dbReference>
<dbReference type="GO" id="GO:0003677">
    <property type="term" value="F:DNA binding"/>
    <property type="evidence" value="ECO:0007669"/>
    <property type="project" value="UniProtKB-UniRule"/>
</dbReference>
<dbReference type="FunFam" id="1.10.150.20:FF:000003">
    <property type="entry name" value="DNA polymerase I"/>
    <property type="match status" value="1"/>
</dbReference>
<evidence type="ECO:0000256" key="15">
    <source>
        <dbReference type="NCBIfam" id="TIGR00593"/>
    </source>
</evidence>
<dbReference type="SUPFAM" id="SSF56672">
    <property type="entry name" value="DNA/RNA polymerases"/>
    <property type="match status" value="1"/>
</dbReference>
<dbReference type="EC" id="2.7.7.7" evidence="2 15"/>
<dbReference type="SUPFAM" id="SSF53098">
    <property type="entry name" value="Ribonuclease H-like"/>
    <property type="match status" value="1"/>
</dbReference>
<proteinExistence type="inferred from homology"/>
<dbReference type="FunFam" id="1.10.150.20:FF:000002">
    <property type="entry name" value="DNA polymerase I"/>
    <property type="match status" value="1"/>
</dbReference>
<feature type="domain" description="3'-5' exonuclease" evidence="18">
    <location>
        <begin position="292"/>
        <end position="469"/>
    </location>
</feature>
<dbReference type="SMART" id="SM00279">
    <property type="entry name" value="HhH2"/>
    <property type="match status" value="1"/>
</dbReference>
<keyword evidence="6 16" id="KW-0235">DNA replication</keyword>
<feature type="domain" description="5'-3' exonuclease" evidence="19">
    <location>
        <begin position="3"/>
        <end position="259"/>
    </location>
</feature>
<dbReference type="InterPro" id="IPR029060">
    <property type="entry name" value="PIN-like_dom_sf"/>
</dbReference>
<keyword evidence="7" id="KW-0540">Nuclease</keyword>
<keyword evidence="11 16" id="KW-0239">DNA-directed DNA polymerase</keyword>
<dbReference type="CDD" id="cd06140">
    <property type="entry name" value="DNA_polA_I_Bacillus_like_exo"/>
    <property type="match status" value="1"/>
</dbReference>
<dbReference type="AlphaFoldDB" id="A0A7C3V4S8"/>
<comment type="catalytic activity">
    <reaction evidence="14 16">
        <text>DNA(n) + a 2'-deoxyribonucleoside 5'-triphosphate = DNA(n+1) + diphosphate</text>
        <dbReference type="Rhea" id="RHEA:22508"/>
        <dbReference type="Rhea" id="RHEA-COMP:17339"/>
        <dbReference type="Rhea" id="RHEA-COMP:17340"/>
        <dbReference type="ChEBI" id="CHEBI:33019"/>
        <dbReference type="ChEBI" id="CHEBI:61560"/>
        <dbReference type="ChEBI" id="CHEBI:173112"/>
        <dbReference type="EC" id="2.7.7.7"/>
    </reaction>
</comment>
<dbReference type="CDD" id="cd09898">
    <property type="entry name" value="H3TH_53EXO"/>
    <property type="match status" value="1"/>
</dbReference>
<reference evidence="21" key="1">
    <citation type="journal article" date="2020" name="mSystems">
        <title>Genome- and Community-Level Interaction Insights into Carbon Utilization and Element Cycling Functions of Hydrothermarchaeota in Hydrothermal Sediment.</title>
        <authorList>
            <person name="Zhou Z."/>
            <person name="Liu Y."/>
            <person name="Xu W."/>
            <person name="Pan J."/>
            <person name="Luo Z.H."/>
            <person name="Li M."/>
        </authorList>
    </citation>
    <scope>NUCLEOTIDE SEQUENCE [LARGE SCALE GENOMIC DNA]</scope>
    <source>
        <strain evidence="21">SpSt-897</strain>
    </source>
</reference>
<dbReference type="Gene3D" id="1.20.1060.10">
    <property type="entry name" value="Taq DNA Polymerase, Chain T, domain 4"/>
    <property type="match status" value="1"/>
</dbReference>
<dbReference type="SMART" id="SM00475">
    <property type="entry name" value="53EXOc"/>
    <property type="match status" value="1"/>
</dbReference>
<dbReference type="Pfam" id="PF01367">
    <property type="entry name" value="5_3_exonuc"/>
    <property type="match status" value="1"/>
</dbReference>
<dbReference type="NCBIfam" id="TIGR00593">
    <property type="entry name" value="pola"/>
    <property type="match status" value="1"/>
</dbReference>
<evidence type="ECO:0000313" key="21">
    <source>
        <dbReference type="EMBL" id="HGF35262.1"/>
    </source>
</evidence>
<dbReference type="InterPro" id="IPR020045">
    <property type="entry name" value="DNA_polI_H3TH"/>
</dbReference>
<dbReference type="PANTHER" id="PTHR10133">
    <property type="entry name" value="DNA POLYMERASE I"/>
    <property type="match status" value="1"/>
</dbReference>
<dbReference type="GO" id="GO:0003887">
    <property type="term" value="F:DNA-directed DNA polymerase activity"/>
    <property type="evidence" value="ECO:0007669"/>
    <property type="project" value="UniProtKB-UniRule"/>
</dbReference>
<dbReference type="SMART" id="SM00474">
    <property type="entry name" value="35EXOc"/>
    <property type="match status" value="1"/>
</dbReference>
<sequence length="891" mass="99762">MASRTLYLLDISSYIYRAFHAIRGLTSSRGFPTNAAFGVTSMLLKVLRERQPQYLALVFDSKAPTFRHREYAEYKAHRPPMPDELAMQLPFIQKIIQGLNLPRLELEGFEADDLISTLVRQARKQGFEVEIVSGDKDLLPLVQEGVVMWDPMKNVRFDAETIKEKYGVTPEELVEVKALAGDASDNIPGVPGIGEKTALKLISRYHTLENLLNHLEEIKEKGLRAKLTQYADQARLSRRLVRLEDKVPVEIDLEELRPGPPDREALRRLFLELDFTRFNQELGVEAPPAGAFQLPRSSADLERLAETLKGVEQLAVFFLLGEQHPVMAQVAGIALSWQPGPGVYLPFRGELPPGLIWKTLGPMLQDPGIRKISSDLKAALQVAARFGVELAGARGDILLASYLLNPARYEQNVENIALHHLGMNLPGPRELAGRPTAALDLPPEVAAQYAGMRSSAILEVWPKLEAELAQEGLLPLYQDLELPLLSVLARMETLGIRVDREHLQRFGQELEREMQRLEQEIYQEAGESFLIQSPQQLGRILFEKLKLTPQKKTKGKTAYSTDMEVLQSLSAEAPIAAKVLSYRSLGKLKATYVDALLKLINPETGRVHTTFVQSAAATGRLSSRDPNLQNIPVRGELGSQIRQAFVPDPGQVFLSADYSQMELRLLAHFSEDPILLQAFREGMDIHRETAAAVFNIHPELVSAEMRRQAKVINFGIIYGMSAFGLAKQLGVGPRLSQEFIQRYFARHPQVKAYLDKTLEEARQRGWVTTLLGRRRQIPQIRSSNRLVRQEAERSAVNTPLQGTAADIIKKAMLQVEAALKQKGLAARMLLQLHDELLLEVPRKELPETAAVVRQAMEGVVSLKIPLVVDLRAGANWGEMYEVEKYLSSLTL</sequence>
<keyword evidence="13 16" id="KW-0234">DNA repair</keyword>
<dbReference type="SUPFAM" id="SSF88723">
    <property type="entry name" value="PIN domain-like"/>
    <property type="match status" value="1"/>
</dbReference>
<dbReference type="Gene3D" id="3.40.50.1010">
    <property type="entry name" value="5'-nuclease"/>
    <property type="match status" value="1"/>
</dbReference>
<evidence type="ECO:0000256" key="9">
    <source>
        <dbReference type="ARBA" id="ARBA00022801"/>
    </source>
</evidence>
<evidence type="ECO:0000256" key="3">
    <source>
        <dbReference type="ARBA" id="ARBA00020311"/>
    </source>
</evidence>
<organism evidence="21">
    <name type="scientific">Desulfobacca acetoxidans</name>
    <dbReference type="NCBI Taxonomy" id="60893"/>
    <lineage>
        <taxon>Bacteria</taxon>
        <taxon>Pseudomonadati</taxon>
        <taxon>Thermodesulfobacteriota</taxon>
        <taxon>Desulfobaccia</taxon>
        <taxon>Desulfobaccales</taxon>
        <taxon>Desulfobaccaceae</taxon>
        <taxon>Desulfobacca</taxon>
    </lineage>
</organism>
<dbReference type="SMART" id="SM00482">
    <property type="entry name" value="POLAc"/>
    <property type="match status" value="1"/>
</dbReference>
<evidence type="ECO:0000259" key="20">
    <source>
        <dbReference type="SMART" id="SM00482"/>
    </source>
</evidence>
<dbReference type="SUPFAM" id="SSF47807">
    <property type="entry name" value="5' to 3' exonuclease, C-terminal subdomain"/>
    <property type="match status" value="1"/>
</dbReference>
<dbReference type="Pfam" id="PF02739">
    <property type="entry name" value="5_3_exonuc_N"/>
    <property type="match status" value="1"/>
</dbReference>
<dbReference type="GO" id="GO:0008409">
    <property type="term" value="F:5'-3' exonuclease activity"/>
    <property type="evidence" value="ECO:0007669"/>
    <property type="project" value="InterPro"/>
</dbReference>
<dbReference type="InterPro" id="IPR002421">
    <property type="entry name" value="5-3_exonuclease"/>
</dbReference>
<dbReference type="InterPro" id="IPR012337">
    <property type="entry name" value="RNaseH-like_sf"/>
</dbReference>
<evidence type="ECO:0000259" key="18">
    <source>
        <dbReference type="SMART" id="SM00474"/>
    </source>
</evidence>
<evidence type="ECO:0000259" key="19">
    <source>
        <dbReference type="SMART" id="SM00475"/>
    </source>
</evidence>
<keyword evidence="4 16" id="KW-0808">Transferase</keyword>
<dbReference type="Gene3D" id="3.30.70.370">
    <property type="match status" value="1"/>
</dbReference>
<accession>A0A7C3V4S8</accession>
<dbReference type="PRINTS" id="PR00868">
    <property type="entry name" value="DNAPOLI"/>
</dbReference>
<evidence type="ECO:0000256" key="16">
    <source>
        <dbReference type="RuleBase" id="RU004460"/>
    </source>
</evidence>
<evidence type="ECO:0000256" key="5">
    <source>
        <dbReference type="ARBA" id="ARBA00022695"/>
    </source>
</evidence>
<evidence type="ECO:0000256" key="10">
    <source>
        <dbReference type="ARBA" id="ARBA00022839"/>
    </source>
</evidence>
<dbReference type="GO" id="GO:0008408">
    <property type="term" value="F:3'-5' exonuclease activity"/>
    <property type="evidence" value="ECO:0007669"/>
    <property type="project" value="InterPro"/>
</dbReference>
<evidence type="ECO:0000256" key="7">
    <source>
        <dbReference type="ARBA" id="ARBA00022722"/>
    </source>
</evidence>
<dbReference type="CDD" id="cd08637">
    <property type="entry name" value="DNA_pol_A_pol_I_C"/>
    <property type="match status" value="1"/>
</dbReference>
<feature type="coiled-coil region" evidence="17">
    <location>
        <begin position="500"/>
        <end position="527"/>
    </location>
</feature>
<dbReference type="InterPro" id="IPR001098">
    <property type="entry name" value="DNA-dir_DNA_pol_A_palm_dom"/>
</dbReference>
<evidence type="ECO:0000256" key="1">
    <source>
        <dbReference type="ARBA" id="ARBA00007705"/>
    </source>
</evidence>
<evidence type="ECO:0000256" key="4">
    <source>
        <dbReference type="ARBA" id="ARBA00022679"/>
    </source>
</evidence>
<comment type="similarity">
    <text evidence="1 16">Belongs to the DNA polymerase type-A family.</text>
</comment>
<dbReference type="InterPro" id="IPR002298">
    <property type="entry name" value="DNA_polymerase_A"/>
</dbReference>
<dbReference type="InterPro" id="IPR019760">
    <property type="entry name" value="DNA-dir_DNA_pol_A_CS"/>
</dbReference>
<dbReference type="InterPro" id="IPR043502">
    <property type="entry name" value="DNA/RNA_pol_sf"/>
</dbReference>
<dbReference type="PROSITE" id="PS00447">
    <property type="entry name" value="DNA_POLYMERASE_A"/>
    <property type="match status" value="1"/>
</dbReference>
<keyword evidence="12 16" id="KW-0238">DNA-binding</keyword>
<dbReference type="GO" id="GO:0006302">
    <property type="term" value="P:double-strand break repair"/>
    <property type="evidence" value="ECO:0007669"/>
    <property type="project" value="TreeGrafter"/>
</dbReference>
<dbReference type="InterPro" id="IPR054690">
    <property type="entry name" value="DNA_polI_exonuclease"/>
</dbReference>
<comment type="caution">
    <text evidence="21">The sequence shown here is derived from an EMBL/GenBank/DDBJ whole genome shotgun (WGS) entry which is preliminary data.</text>
</comment>
<gene>
    <name evidence="16 21" type="primary">polA</name>
    <name evidence="21" type="ORF">ENW96_12935</name>
</gene>